<evidence type="ECO:0000256" key="1">
    <source>
        <dbReference type="SAM" id="Phobius"/>
    </source>
</evidence>
<feature type="transmembrane region" description="Helical" evidence="1">
    <location>
        <begin position="36"/>
        <end position="62"/>
    </location>
</feature>
<evidence type="ECO:0000313" key="2">
    <source>
        <dbReference type="EMBL" id="JAP30697.1"/>
    </source>
</evidence>
<organism evidence="2">
    <name type="scientific">Solanum chacoense</name>
    <name type="common">Chaco potato</name>
    <dbReference type="NCBI Taxonomy" id="4108"/>
    <lineage>
        <taxon>Eukaryota</taxon>
        <taxon>Viridiplantae</taxon>
        <taxon>Streptophyta</taxon>
        <taxon>Embryophyta</taxon>
        <taxon>Tracheophyta</taxon>
        <taxon>Spermatophyta</taxon>
        <taxon>Magnoliopsida</taxon>
        <taxon>eudicotyledons</taxon>
        <taxon>Gunneridae</taxon>
        <taxon>Pentapetalae</taxon>
        <taxon>asterids</taxon>
        <taxon>lamiids</taxon>
        <taxon>Solanales</taxon>
        <taxon>Solanaceae</taxon>
        <taxon>Solanoideae</taxon>
        <taxon>Solaneae</taxon>
        <taxon>Solanum</taxon>
    </lineage>
</organism>
<name>A0A0V0IF00_SOLCH</name>
<keyword evidence="1" id="KW-0812">Transmembrane</keyword>
<keyword evidence="1" id="KW-1133">Transmembrane helix</keyword>
<proteinExistence type="predicted"/>
<accession>A0A0V0IF00</accession>
<dbReference type="EMBL" id="GEDG01007805">
    <property type="protein sequence ID" value="JAP30697.1"/>
    <property type="molecule type" value="Transcribed_RNA"/>
</dbReference>
<protein>
    <submittedName>
        <fullName evidence="2">Putative ovule protein</fullName>
    </submittedName>
</protein>
<dbReference type="AlphaFoldDB" id="A0A0V0IF00"/>
<keyword evidence="1" id="KW-0472">Membrane</keyword>
<sequence length="65" mass="7563">MPLPLLVYYTEVAVSCTFLFKYMLKIQFLALYLGHLIVFVISVITFLPLVCWGCWFLCFFALSIC</sequence>
<reference evidence="2" key="1">
    <citation type="submission" date="2015-12" db="EMBL/GenBank/DDBJ databases">
        <title>Gene expression during late stages of embryo sac development: a critical building block for successful pollen-pistil interactions.</title>
        <authorList>
            <person name="Liu Y."/>
            <person name="Joly V."/>
            <person name="Sabar M."/>
            <person name="Matton D.P."/>
        </authorList>
    </citation>
    <scope>NUCLEOTIDE SEQUENCE</scope>
</reference>
<dbReference type="EMBL" id="GEDG01007723">
    <property type="protein sequence ID" value="JAP30776.1"/>
    <property type="molecule type" value="Transcribed_RNA"/>
</dbReference>